<dbReference type="EMBL" id="AAHXFC010000055">
    <property type="protein sequence ID" value="ECB3242899.1"/>
    <property type="molecule type" value="Genomic_DNA"/>
</dbReference>
<protein>
    <submittedName>
        <fullName evidence="1">DNA transfer protein</fullName>
    </submittedName>
</protein>
<organism evidence="1">
    <name type="scientific">Salmonella enterica subsp. enterica serovar Saintpaul</name>
    <dbReference type="NCBI Taxonomy" id="90105"/>
    <lineage>
        <taxon>Bacteria</taxon>
        <taxon>Pseudomonadati</taxon>
        <taxon>Pseudomonadota</taxon>
        <taxon>Gammaproteobacteria</taxon>
        <taxon>Enterobacterales</taxon>
        <taxon>Enterobacteriaceae</taxon>
        <taxon>Salmonella</taxon>
    </lineage>
</organism>
<proteinExistence type="predicted"/>
<accession>A0A5X9ILP5</accession>
<name>A0A5X9ILP5_SALET</name>
<reference evidence="1" key="1">
    <citation type="submission" date="2019-02" db="EMBL/GenBank/DDBJ databases">
        <authorList>
            <person name="Ashton P.M."/>
            <person name="Dallman T."/>
            <person name="Nair S."/>
            <person name="De Pinna E."/>
            <person name="Peters T."/>
            <person name="Grant K."/>
        </authorList>
    </citation>
    <scope>NUCLEOTIDE SEQUENCE</scope>
    <source>
        <strain evidence="1">438006</strain>
    </source>
</reference>
<feature type="non-terminal residue" evidence="1">
    <location>
        <position position="1"/>
    </location>
</feature>
<dbReference type="InterPro" id="IPR057916">
    <property type="entry name" value="P22_gp7"/>
</dbReference>
<evidence type="ECO:0000313" key="1">
    <source>
        <dbReference type="EMBL" id="ECB3242899.1"/>
    </source>
</evidence>
<gene>
    <name evidence="1" type="ORF">EWF39_23660</name>
</gene>
<dbReference type="AlphaFoldDB" id="A0A5X9ILP5"/>
<comment type="caution">
    <text evidence="1">The sequence shown here is derived from an EMBL/GenBank/DDBJ whole genome shotgun (WGS) entry which is preliminary data.</text>
</comment>
<dbReference type="Pfam" id="PF25688">
    <property type="entry name" value="P22_gp7"/>
    <property type="match status" value="1"/>
</dbReference>
<sequence length="34" mass="2972">SGALAGAGLAGMLGASTPWGAGIGAGIGLLGSLF</sequence>